<evidence type="ECO:0000256" key="2">
    <source>
        <dbReference type="SAM" id="MobiDB-lite"/>
    </source>
</evidence>
<dbReference type="RefSeq" id="WP_094207906.1">
    <property type="nucleotide sequence ID" value="NZ_NDYA01000028.1"/>
</dbReference>
<dbReference type="InterPro" id="IPR052057">
    <property type="entry name" value="IS150/IS1296_orfA-like"/>
</dbReference>
<reference evidence="5" key="1">
    <citation type="submission" date="2017-04" db="EMBL/GenBank/DDBJ databases">
        <title>Finegoldia magna isolated from orthopedic joint implant-associated infections.</title>
        <authorList>
            <person name="Bjorklund S."/>
            <person name="Bruggemann H."/>
            <person name="Jensen A."/>
            <person name="Hellmark B."/>
            <person name="Soderquist B."/>
        </authorList>
    </citation>
    <scope>NUCLEOTIDE SEQUENCE [LARGE SCALE GENOMIC DNA]</scope>
    <source>
        <strain evidence="5">12T273</strain>
    </source>
</reference>
<protein>
    <submittedName>
        <fullName evidence="4">Transposase</fullName>
    </submittedName>
</protein>
<dbReference type="PANTHER" id="PTHR33795">
    <property type="entry name" value="INSERTION ELEMENT IS150 PROTEIN INSJ"/>
    <property type="match status" value="1"/>
</dbReference>
<dbReference type="SUPFAM" id="SSF48295">
    <property type="entry name" value="TrpR-like"/>
    <property type="match status" value="1"/>
</dbReference>
<evidence type="ECO:0000259" key="3">
    <source>
        <dbReference type="Pfam" id="PF13518"/>
    </source>
</evidence>
<comment type="caution">
    <text evidence="4">The sequence shown here is derived from an EMBL/GenBank/DDBJ whole genome shotgun (WGS) entry which is preliminary data.</text>
</comment>
<dbReference type="InterPro" id="IPR055247">
    <property type="entry name" value="InsJ-like_HTH"/>
</dbReference>
<dbReference type="Pfam" id="PF13518">
    <property type="entry name" value="HTH_28"/>
    <property type="match status" value="1"/>
</dbReference>
<dbReference type="Gene3D" id="1.10.10.10">
    <property type="entry name" value="Winged helix-like DNA-binding domain superfamily/Winged helix DNA-binding domain"/>
    <property type="match status" value="1"/>
</dbReference>
<accession>A0A233VRX1</accession>
<evidence type="ECO:0000313" key="4">
    <source>
        <dbReference type="EMBL" id="OXZ35138.1"/>
    </source>
</evidence>
<gene>
    <name evidence="4" type="ORF">B9N55_00585</name>
</gene>
<name>A0A233VRX1_FINMA</name>
<feature type="region of interest" description="Disordered" evidence="2">
    <location>
        <begin position="108"/>
        <end position="136"/>
    </location>
</feature>
<comment type="similarity">
    <text evidence="1">Belongs to the IS150/IS1296 orfA family.</text>
</comment>
<dbReference type="EMBL" id="NDYE01000001">
    <property type="protein sequence ID" value="OXZ35138.1"/>
    <property type="molecule type" value="Genomic_DNA"/>
</dbReference>
<dbReference type="Proteomes" id="UP000215546">
    <property type="component" value="Unassembled WGS sequence"/>
</dbReference>
<dbReference type="PANTHER" id="PTHR33795:SF1">
    <property type="entry name" value="INSERTION ELEMENT IS150 PROTEIN INSJ"/>
    <property type="match status" value="1"/>
</dbReference>
<dbReference type="InterPro" id="IPR002514">
    <property type="entry name" value="Transposase_8"/>
</dbReference>
<organism evidence="4 5">
    <name type="scientific">Finegoldia magna</name>
    <name type="common">Peptostreptococcus magnus</name>
    <dbReference type="NCBI Taxonomy" id="1260"/>
    <lineage>
        <taxon>Bacteria</taxon>
        <taxon>Bacillati</taxon>
        <taxon>Bacillota</taxon>
        <taxon>Tissierellia</taxon>
        <taxon>Tissierellales</taxon>
        <taxon>Peptoniphilaceae</taxon>
        <taxon>Finegoldia</taxon>
    </lineage>
</organism>
<feature type="compositionally biased region" description="Basic and acidic residues" evidence="2">
    <location>
        <begin position="112"/>
        <end position="130"/>
    </location>
</feature>
<dbReference type="AlphaFoldDB" id="A0A233VRX1"/>
<sequence>MPKYTKEFKIKLVLEYLSGKSGGYRIVAKKHDIPWTTLRVWINQYKFGGSDKLSKKLKNNKYTSEFKLSVIQYRQINNTSLRETAEYFDIANGAMICNWEKKYKESGLSGLEDNRGRPKKDMTKLNKNSKDNTPINESEREELIRLREENRLLKMKIIYEKKLQALLLEEEAEARKRQR</sequence>
<dbReference type="GO" id="GO:0043565">
    <property type="term" value="F:sequence-specific DNA binding"/>
    <property type="evidence" value="ECO:0007669"/>
    <property type="project" value="InterPro"/>
</dbReference>
<feature type="domain" description="Insertion element IS150 protein InsJ-like helix-turn-helix" evidence="3">
    <location>
        <begin position="66"/>
        <end position="119"/>
    </location>
</feature>
<dbReference type="Pfam" id="PF01527">
    <property type="entry name" value="HTH_Tnp_1"/>
    <property type="match status" value="1"/>
</dbReference>
<dbReference type="InterPro" id="IPR010921">
    <property type="entry name" value="Trp_repressor/repl_initiator"/>
</dbReference>
<proteinExistence type="inferred from homology"/>
<evidence type="ECO:0000313" key="5">
    <source>
        <dbReference type="Proteomes" id="UP000215546"/>
    </source>
</evidence>
<dbReference type="InterPro" id="IPR036388">
    <property type="entry name" value="WH-like_DNA-bd_sf"/>
</dbReference>
<evidence type="ECO:0000256" key="1">
    <source>
        <dbReference type="ARBA" id="ARBA00038232"/>
    </source>
</evidence>